<feature type="chain" id="PRO_5012018384" description="Secreted protein" evidence="1">
    <location>
        <begin position="23"/>
        <end position="119"/>
    </location>
</feature>
<organism evidence="2 3">
    <name type="scientific">Stappia indica</name>
    <dbReference type="NCBI Taxonomy" id="538381"/>
    <lineage>
        <taxon>Bacteria</taxon>
        <taxon>Pseudomonadati</taxon>
        <taxon>Pseudomonadota</taxon>
        <taxon>Alphaproteobacteria</taxon>
        <taxon>Hyphomicrobiales</taxon>
        <taxon>Stappiaceae</taxon>
        <taxon>Stappia</taxon>
    </lineage>
</organism>
<reference evidence="2 3" key="1">
    <citation type="submission" date="2017-08" db="EMBL/GenBank/DDBJ databases">
        <authorList>
            <person name="de Groot N.N."/>
        </authorList>
    </citation>
    <scope>NUCLEOTIDE SEQUENCE [LARGE SCALE GENOMIC DNA]</scope>
    <source>
        <strain evidence="2 3">USBA 352</strain>
    </source>
</reference>
<evidence type="ECO:0000313" key="3">
    <source>
        <dbReference type="Proteomes" id="UP000219331"/>
    </source>
</evidence>
<dbReference type="EMBL" id="OBML01000001">
    <property type="protein sequence ID" value="SOB90217.1"/>
    <property type="molecule type" value="Genomic_DNA"/>
</dbReference>
<dbReference type="STRING" id="538381.GCA_001696535_01533"/>
<feature type="signal peptide" evidence="1">
    <location>
        <begin position="1"/>
        <end position="22"/>
    </location>
</feature>
<dbReference type="Proteomes" id="UP000219331">
    <property type="component" value="Unassembled WGS sequence"/>
</dbReference>
<evidence type="ECO:0000313" key="2">
    <source>
        <dbReference type="EMBL" id="SOB90217.1"/>
    </source>
</evidence>
<dbReference type="RefSeq" id="WP_097173741.1">
    <property type="nucleotide sequence ID" value="NZ_JAJGNR010000001.1"/>
</dbReference>
<sequence>MFHRMLATASAALVLCASAAFAGTGAEGYFQIYNNTDDNTVVGFYTNDGGGWSSNWLSSRIGPDESARAEFTDDSGSCAQTFRVGWLGTDGGEVLDEPIDIDICEASNVYLDDNEIYYD</sequence>
<evidence type="ECO:0008006" key="4">
    <source>
        <dbReference type="Google" id="ProtNLM"/>
    </source>
</evidence>
<keyword evidence="1" id="KW-0732">Signal</keyword>
<evidence type="ECO:0000256" key="1">
    <source>
        <dbReference type="SAM" id="SignalP"/>
    </source>
</evidence>
<dbReference type="AlphaFoldDB" id="A0A285RCW3"/>
<gene>
    <name evidence="2" type="ORF">SAMN05421512_101406</name>
</gene>
<proteinExistence type="predicted"/>
<protein>
    <recommendedName>
        <fullName evidence="4">Secreted protein</fullName>
    </recommendedName>
</protein>
<name>A0A285RCW3_9HYPH</name>
<keyword evidence="3" id="KW-1185">Reference proteome</keyword>
<dbReference type="OrthoDB" id="7306317at2"/>
<accession>A0A285RCW3</accession>